<comment type="caution">
    <text evidence="1">The sequence shown here is derived from an EMBL/GenBank/DDBJ whole genome shotgun (WGS) entry which is preliminary data.</text>
</comment>
<dbReference type="Gene3D" id="3.30.530.20">
    <property type="match status" value="1"/>
</dbReference>
<gene>
    <name evidence="1" type="ORF">TRAPUB_5072</name>
</gene>
<keyword evidence="2" id="KW-1185">Reference proteome</keyword>
<name>A0A1M2W759_TRAPU</name>
<organism evidence="1 2">
    <name type="scientific">Trametes pubescens</name>
    <name type="common">White-rot fungus</name>
    <dbReference type="NCBI Taxonomy" id="154538"/>
    <lineage>
        <taxon>Eukaryota</taxon>
        <taxon>Fungi</taxon>
        <taxon>Dikarya</taxon>
        <taxon>Basidiomycota</taxon>
        <taxon>Agaricomycotina</taxon>
        <taxon>Agaricomycetes</taxon>
        <taxon>Polyporales</taxon>
        <taxon>Polyporaceae</taxon>
        <taxon>Trametes</taxon>
    </lineage>
</organism>
<dbReference type="Pfam" id="PF10604">
    <property type="entry name" value="Polyketide_cyc2"/>
    <property type="match status" value="1"/>
</dbReference>
<dbReference type="AlphaFoldDB" id="A0A1M2W759"/>
<evidence type="ECO:0008006" key="3">
    <source>
        <dbReference type="Google" id="ProtNLM"/>
    </source>
</evidence>
<sequence>MPTNLPPPTYTGPVQRNASTVIDAPLEKVWAAVIDFPSYPQWRSQVVTDKNKNPLPDQTPVEGAYLVMKVHIPPSLDDSIPTISAFEQITHVQPDLHRVAWKSLLPSWLVKAERWQAVSATEDGKTLYESREIFAGSGAYAIKLFISGDLEKSFVAQAEGLKAYVEGQA</sequence>
<dbReference type="SUPFAM" id="SSF55961">
    <property type="entry name" value="Bet v1-like"/>
    <property type="match status" value="1"/>
</dbReference>
<protein>
    <recommendedName>
        <fullName evidence="3">Coenzyme Q-binding protein COQ10 START domain-containing protein</fullName>
    </recommendedName>
</protein>
<proteinExistence type="predicted"/>
<dbReference type="InterPro" id="IPR019587">
    <property type="entry name" value="Polyketide_cyclase/dehydratase"/>
</dbReference>
<evidence type="ECO:0000313" key="1">
    <source>
        <dbReference type="EMBL" id="OJT15694.1"/>
    </source>
</evidence>
<evidence type="ECO:0000313" key="2">
    <source>
        <dbReference type="Proteomes" id="UP000184267"/>
    </source>
</evidence>
<reference evidence="1 2" key="1">
    <citation type="submission" date="2016-10" db="EMBL/GenBank/DDBJ databases">
        <title>Genome sequence of the basidiomycete white-rot fungus Trametes pubescens.</title>
        <authorList>
            <person name="Makela M.R."/>
            <person name="Granchi Z."/>
            <person name="Peng M."/>
            <person name="De Vries R.P."/>
            <person name="Grigoriev I."/>
            <person name="Riley R."/>
            <person name="Hilden K."/>
        </authorList>
    </citation>
    <scope>NUCLEOTIDE SEQUENCE [LARGE SCALE GENOMIC DNA]</scope>
    <source>
        <strain evidence="1 2">FBCC735</strain>
    </source>
</reference>
<dbReference type="OrthoDB" id="509124at2759"/>
<dbReference type="Proteomes" id="UP000184267">
    <property type="component" value="Unassembled WGS sequence"/>
</dbReference>
<dbReference type="InterPro" id="IPR023393">
    <property type="entry name" value="START-like_dom_sf"/>
</dbReference>
<dbReference type="CDD" id="cd07822">
    <property type="entry name" value="SRPBCC_4"/>
    <property type="match status" value="1"/>
</dbReference>
<dbReference type="OMA" id="LHTERWQ"/>
<accession>A0A1M2W759</accession>
<dbReference type="EMBL" id="MNAD01000141">
    <property type="protein sequence ID" value="OJT15694.1"/>
    <property type="molecule type" value="Genomic_DNA"/>
</dbReference>